<keyword evidence="6" id="KW-0560">Oxidoreductase</keyword>
<keyword evidence="7" id="KW-0408">Iron</keyword>
<evidence type="ECO:0000313" key="10">
    <source>
        <dbReference type="Proteomes" id="UP000321513"/>
    </source>
</evidence>
<evidence type="ECO:0000256" key="5">
    <source>
        <dbReference type="ARBA" id="ARBA00022729"/>
    </source>
</evidence>
<dbReference type="SUPFAM" id="SSF54909">
    <property type="entry name" value="Dimeric alpha+beta barrel"/>
    <property type="match status" value="1"/>
</dbReference>
<dbReference type="Pfam" id="PF20628">
    <property type="entry name" value="Dyp_perox_C"/>
    <property type="match status" value="1"/>
</dbReference>
<dbReference type="Proteomes" id="UP000321513">
    <property type="component" value="Unassembled WGS sequence"/>
</dbReference>
<keyword evidence="10" id="KW-1185">Reference proteome</keyword>
<keyword evidence="2 9" id="KW-0575">Peroxidase</keyword>
<dbReference type="PANTHER" id="PTHR30521:SF4">
    <property type="entry name" value="DEFERROCHELATASE"/>
    <property type="match status" value="1"/>
</dbReference>
<dbReference type="PROSITE" id="PS51404">
    <property type="entry name" value="DYP_PEROXIDASE"/>
    <property type="match status" value="1"/>
</dbReference>
<accession>A0A512B7D4</accession>
<evidence type="ECO:0000256" key="6">
    <source>
        <dbReference type="ARBA" id="ARBA00023002"/>
    </source>
</evidence>
<sequence>MEILELKDIQGIIIRGYSNLPAAAFLLLRISDPTLAKKWLHVVSPEITSGEERKPELALNIALTFNAMAALGLNKQVLDTFPLEFEDGMITKHKQLFLGDFGESAPDNWEWGGKNTDEVHILLMLYATDAGALQNLQDKHIAQLGRYGLSEVTKLDTSVLYERKEHFGFQDGISQPTIKGLSRQDEPENMVSTGEFILGYKNEYNQYTPTPTAGDKDAAECLPPSKAKLGKYDLGKNGSYMVFRQLKQDVELFWNYMQKSTQKENGESDAKEMVKLAAKMVGRWPGGAPVIVCPDEEIKDHNNDNKFDYRSVDELGLRCPFASHIRRSHPRDALDMDRLASMKVANKHRILRRGRSYGQPVTEEMKPQDILQVKDIQGERGLHFICFNADLGRQFEFIQNAWVNNPKFNGLHDERDPIIGNHHYPSDHKTTGTFTIPDKTLRKRFTDVPEFVTVKGGAYFFMPGIRALKYLSCL</sequence>
<dbReference type="InterPro" id="IPR048328">
    <property type="entry name" value="Dyp_perox_C"/>
</dbReference>
<dbReference type="GO" id="GO:0020037">
    <property type="term" value="F:heme binding"/>
    <property type="evidence" value="ECO:0007669"/>
    <property type="project" value="InterPro"/>
</dbReference>
<dbReference type="GO" id="GO:0005829">
    <property type="term" value="C:cytosol"/>
    <property type="evidence" value="ECO:0007669"/>
    <property type="project" value="TreeGrafter"/>
</dbReference>
<evidence type="ECO:0000256" key="7">
    <source>
        <dbReference type="ARBA" id="ARBA00023004"/>
    </source>
</evidence>
<keyword evidence="5" id="KW-0732">Signal</keyword>
<dbReference type="OrthoDB" id="9781066at2"/>
<dbReference type="GO" id="GO:0046872">
    <property type="term" value="F:metal ion binding"/>
    <property type="evidence" value="ECO:0007669"/>
    <property type="project" value="UniProtKB-KW"/>
</dbReference>
<dbReference type="GO" id="GO:0004601">
    <property type="term" value="F:peroxidase activity"/>
    <property type="evidence" value="ECO:0007669"/>
    <property type="project" value="UniProtKB-KW"/>
</dbReference>
<dbReference type="EMBL" id="BJYT01000001">
    <property type="protein sequence ID" value="GEO07707.1"/>
    <property type="molecule type" value="Genomic_DNA"/>
</dbReference>
<reference evidence="9 10" key="1">
    <citation type="submission" date="2019-07" db="EMBL/GenBank/DDBJ databases">
        <title>Whole genome shotgun sequence of Segetibacter aerophilus NBRC 106135.</title>
        <authorList>
            <person name="Hosoyama A."/>
            <person name="Uohara A."/>
            <person name="Ohji S."/>
            <person name="Ichikawa N."/>
        </authorList>
    </citation>
    <scope>NUCLEOTIDE SEQUENCE [LARGE SCALE GENOMIC DNA]</scope>
    <source>
        <strain evidence="9 10">NBRC 106135</strain>
    </source>
</reference>
<evidence type="ECO:0000313" key="9">
    <source>
        <dbReference type="EMBL" id="GEO07707.1"/>
    </source>
</evidence>
<keyword evidence="4" id="KW-0479">Metal-binding</keyword>
<name>A0A512B7D4_9BACT</name>
<protein>
    <submittedName>
        <fullName evidence="9">Peroxidase</fullName>
    </submittedName>
</protein>
<dbReference type="NCBIfam" id="TIGR01413">
    <property type="entry name" value="Dyp_perox_fam"/>
    <property type="match status" value="1"/>
</dbReference>
<comment type="caution">
    <text evidence="9">The sequence shown here is derived from an EMBL/GenBank/DDBJ whole genome shotgun (WGS) entry which is preliminary data.</text>
</comment>
<feature type="domain" description="Dyp-type peroxidase C-terminal" evidence="8">
    <location>
        <begin position="235"/>
        <end position="404"/>
    </location>
</feature>
<gene>
    <name evidence="9" type="ORF">SAE01_02030</name>
</gene>
<evidence type="ECO:0000256" key="3">
    <source>
        <dbReference type="ARBA" id="ARBA00022617"/>
    </source>
</evidence>
<dbReference type="InterPro" id="IPR006314">
    <property type="entry name" value="Dyp_peroxidase"/>
</dbReference>
<organism evidence="9 10">
    <name type="scientific">Segetibacter aerophilus</name>
    <dbReference type="NCBI Taxonomy" id="670293"/>
    <lineage>
        <taxon>Bacteria</taxon>
        <taxon>Pseudomonadati</taxon>
        <taxon>Bacteroidota</taxon>
        <taxon>Chitinophagia</taxon>
        <taxon>Chitinophagales</taxon>
        <taxon>Chitinophagaceae</taxon>
        <taxon>Segetibacter</taxon>
    </lineage>
</organism>
<comment type="cofactor">
    <cofactor evidence="1">
        <name>heme b</name>
        <dbReference type="ChEBI" id="CHEBI:60344"/>
    </cofactor>
</comment>
<dbReference type="InterPro" id="IPR011008">
    <property type="entry name" value="Dimeric_a/b-barrel"/>
</dbReference>
<keyword evidence="3" id="KW-0349">Heme</keyword>
<proteinExistence type="predicted"/>
<dbReference type="RefSeq" id="WP_147201668.1">
    <property type="nucleotide sequence ID" value="NZ_BJYT01000001.1"/>
</dbReference>
<evidence type="ECO:0000256" key="1">
    <source>
        <dbReference type="ARBA" id="ARBA00001970"/>
    </source>
</evidence>
<evidence type="ECO:0000256" key="2">
    <source>
        <dbReference type="ARBA" id="ARBA00022559"/>
    </source>
</evidence>
<dbReference type="AlphaFoldDB" id="A0A512B7D4"/>
<dbReference type="PANTHER" id="PTHR30521">
    <property type="entry name" value="DEFERROCHELATASE/PEROXIDASE"/>
    <property type="match status" value="1"/>
</dbReference>
<evidence type="ECO:0000259" key="8">
    <source>
        <dbReference type="Pfam" id="PF20628"/>
    </source>
</evidence>
<evidence type="ECO:0000256" key="4">
    <source>
        <dbReference type="ARBA" id="ARBA00022723"/>
    </source>
</evidence>